<gene>
    <name evidence="8" type="primary">ald</name>
    <name evidence="8" type="ORF">GJW-30_1_00311</name>
</gene>
<dbReference type="InterPro" id="IPR016163">
    <property type="entry name" value="Ald_DH_C"/>
</dbReference>
<sequence>MVDRSKFYIDGAWVSPVSSKKTTKVVNPATEESMYEIALGSKEDVDKAVAAAKRAFETFSRTSREERVAILEKIIAAYKARMNDIGAAISDEMGAPLPFAEKFQAGAGLGHLASTLDVLKQYDFEEPIGTAVVVREPVGVIGMITPWNWPLNQIACKVAPAIAAGCTMILKPSEYTPTSALIFAEILHEAGVPKGVFNLINGLGPDVGAAMSEHPDIDMISFTGSTRAGIDVAQRAAPTVKRVSQELGGKSPNIILEDADLEKAVKGGVAHVFNNSGQSCNAPTRMIVPLSKMQEVSAIAKGVADKTKAGDPRGEGTNIGPVVNRTQWDKIQALIQKGIDEGATLVAGGPGLPEGVNKGFYVRPTVFANVTNDMTIAREEIFGPVIAILGAKNEDEAVKIANDTPYGLAGYVSAGSVEKAREVARKIRAGNVNLNGVPNERTAPFGGYKQSGNGREWGKYGLEEYLEVKAIAGAA</sequence>
<dbReference type="InterPro" id="IPR016160">
    <property type="entry name" value="Ald_DH_CS_CYS"/>
</dbReference>
<dbReference type="CDD" id="cd07138">
    <property type="entry name" value="ALDH_CddD_SSP0762"/>
    <property type="match status" value="1"/>
</dbReference>
<evidence type="ECO:0000256" key="1">
    <source>
        <dbReference type="ARBA" id="ARBA00009986"/>
    </source>
</evidence>
<evidence type="ECO:0000313" key="8">
    <source>
        <dbReference type="EMBL" id="BAT57801.1"/>
    </source>
</evidence>
<proteinExistence type="inferred from homology"/>
<evidence type="ECO:0000313" key="9">
    <source>
        <dbReference type="Proteomes" id="UP000236884"/>
    </source>
</evidence>
<protein>
    <recommendedName>
        <fullName evidence="5">aldehyde dehydrogenase (NAD(+))</fullName>
        <ecNumber evidence="5">1.2.1.3</ecNumber>
    </recommendedName>
</protein>
<dbReference type="PANTHER" id="PTHR42804:SF1">
    <property type="entry name" value="ALDEHYDE DEHYDROGENASE-RELATED"/>
    <property type="match status" value="1"/>
</dbReference>
<dbReference type="InterPro" id="IPR016162">
    <property type="entry name" value="Ald_DH_N"/>
</dbReference>
<dbReference type="FunFam" id="3.40.309.10:FF:000012">
    <property type="entry name" value="Betaine aldehyde dehydrogenase"/>
    <property type="match status" value="1"/>
</dbReference>
<comment type="similarity">
    <text evidence="1">Belongs to the aldehyde dehydrogenase family.</text>
</comment>
<reference evidence="8 9" key="1">
    <citation type="submission" date="2015-08" db="EMBL/GenBank/DDBJ databases">
        <title>Investigation of the bacterial diversity of lava forest soil.</title>
        <authorList>
            <person name="Lee J.S."/>
        </authorList>
    </citation>
    <scope>NUCLEOTIDE SEQUENCE [LARGE SCALE GENOMIC DNA]</scope>
    <source>
        <strain evidence="8 9">GJW-30</strain>
    </source>
</reference>
<dbReference type="Proteomes" id="UP000236884">
    <property type="component" value="Chromosome"/>
</dbReference>
<dbReference type="Pfam" id="PF00171">
    <property type="entry name" value="Aldedh"/>
    <property type="match status" value="1"/>
</dbReference>
<dbReference type="Gene3D" id="3.40.605.10">
    <property type="entry name" value="Aldehyde Dehydrogenase, Chain A, domain 1"/>
    <property type="match status" value="1"/>
</dbReference>
<accession>A0A0S3PPF6</accession>
<dbReference type="AlphaFoldDB" id="A0A0S3PPF6"/>
<organism evidence="8 9">
    <name type="scientific">Variibacter gotjawalensis</name>
    <dbReference type="NCBI Taxonomy" id="1333996"/>
    <lineage>
        <taxon>Bacteria</taxon>
        <taxon>Pseudomonadati</taxon>
        <taxon>Pseudomonadota</taxon>
        <taxon>Alphaproteobacteria</taxon>
        <taxon>Hyphomicrobiales</taxon>
        <taxon>Nitrobacteraceae</taxon>
        <taxon>Variibacter</taxon>
    </lineage>
</organism>
<dbReference type="GO" id="GO:0004029">
    <property type="term" value="F:aldehyde dehydrogenase (NAD+) activity"/>
    <property type="evidence" value="ECO:0007669"/>
    <property type="project" value="UniProtKB-EC"/>
</dbReference>
<evidence type="ECO:0000256" key="4">
    <source>
        <dbReference type="ARBA" id="ARBA00023097"/>
    </source>
</evidence>
<dbReference type="Gene3D" id="3.40.309.10">
    <property type="entry name" value="Aldehyde Dehydrogenase, Chain A, domain 2"/>
    <property type="match status" value="1"/>
</dbReference>
<comment type="catalytic activity">
    <reaction evidence="6">
        <text>an aldehyde + NAD(+) + H2O = a carboxylate + NADH + 2 H(+)</text>
        <dbReference type="Rhea" id="RHEA:16185"/>
        <dbReference type="ChEBI" id="CHEBI:15377"/>
        <dbReference type="ChEBI" id="CHEBI:15378"/>
        <dbReference type="ChEBI" id="CHEBI:17478"/>
        <dbReference type="ChEBI" id="CHEBI:29067"/>
        <dbReference type="ChEBI" id="CHEBI:57540"/>
        <dbReference type="ChEBI" id="CHEBI:57945"/>
        <dbReference type="EC" id="1.2.1.3"/>
    </reaction>
</comment>
<dbReference type="KEGG" id="vgo:GJW-30_1_00311"/>
<evidence type="ECO:0000256" key="5">
    <source>
        <dbReference type="ARBA" id="ARBA00024226"/>
    </source>
</evidence>
<dbReference type="InterPro" id="IPR016161">
    <property type="entry name" value="Ald_DH/histidinol_DH"/>
</dbReference>
<dbReference type="EC" id="1.2.1.3" evidence="5"/>
<dbReference type="SUPFAM" id="SSF53720">
    <property type="entry name" value="ALDH-like"/>
    <property type="match status" value="1"/>
</dbReference>
<evidence type="ECO:0000256" key="6">
    <source>
        <dbReference type="ARBA" id="ARBA00049194"/>
    </source>
</evidence>
<dbReference type="FunFam" id="3.40.605.10:FF:000007">
    <property type="entry name" value="NAD/NADP-dependent betaine aldehyde dehydrogenase"/>
    <property type="match status" value="1"/>
</dbReference>
<dbReference type="OrthoDB" id="9812625at2"/>
<keyword evidence="4" id="KW-0558">Oxidation</keyword>
<dbReference type="EMBL" id="AP014946">
    <property type="protein sequence ID" value="BAT57801.1"/>
    <property type="molecule type" value="Genomic_DNA"/>
</dbReference>
<dbReference type="FunFam" id="3.40.605.10:FF:000026">
    <property type="entry name" value="Aldehyde dehydrogenase, putative"/>
    <property type="match status" value="1"/>
</dbReference>
<keyword evidence="3 8" id="KW-0560">Oxidoreductase</keyword>
<keyword evidence="9" id="KW-1185">Reference proteome</keyword>
<name>A0A0S3PPF6_9BRAD</name>
<evidence type="ECO:0000256" key="3">
    <source>
        <dbReference type="ARBA" id="ARBA00023002"/>
    </source>
</evidence>
<dbReference type="PROSITE" id="PS00070">
    <property type="entry name" value="ALDEHYDE_DEHYDR_CYS"/>
    <property type="match status" value="1"/>
</dbReference>
<feature type="domain" description="Aldehyde dehydrogenase" evidence="7">
    <location>
        <begin position="13"/>
        <end position="471"/>
    </location>
</feature>
<dbReference type="PANTHER" id="PTHR42804">
    <property type="entry name" value="ALDEHYDE DEHYDROGENASE"/>
    <property type="match status" value="1"/>
</dbReference>
<evidence type="ECO:0000256" key="2">
    <source>
        <dbReference type="ARBA" id="ARBA00022958"/>
    </source>
</evidence>
<dbReference type="InterPro" id="IPR015590">
    <property type="entry name" value="Aldehyde_DH_dom"/>
</dbReference>
<keyword evidence="2" id="KW-0630">Potassium</keyword>
<evidence type="ECO:0000259" key="7">
    <source>
        <dbReference type="Pfam" id="PF00171"/>
    </source>
</evidence>
<dbReference type="RefSeq" id="WP_096350835.1">
    <property type="nucleotide sequence ID" value="NZ_AP014946.1"/>
</dbReference>